<dbReference type="GO" id="GO:0005524">
    <property type="term" value="F:ATP binding"/>
    <property type="evidence" value="ECO:0007669"/>
    <property type="project" value="InterPro"/>
</dbReference>
<dbReference type="GO" id="GO:0050242">
    <property type="term" value="F:pyruvate, phosphate dikinase activity"/>
    <property type="evidence" value="ECO:0007669"/>
    <property type="project" value="InterPro"/>
</dbReference>
<dbReference type="AlphaFoldDB" id="A0A0G1A7R4"/>
<keyword evidence="3" id="KW-0418">Kinase</keyword>
<dbReference type="PANTHER" id="PTHR22931:SF9">
    <property type="entry name" value="PYRUVATE, PHOSPHATE DIKINASE 1, CHLOROPLASTIC"/>
    <property type="match status" value="1"/>
</dbReference>
<feature type="domain" description="Pyruvate phosphate dikinase AMP/ATP-binding" evidence="2">
    <location>
        <begin position="19"/>
        <end position="57"/>
    </location>
</feature>
<gene>
    <name evidence="3" type="ORF">UV20_C0004G0080</name>
</gene>
<keyword evidence="3" id="KW-0808">Transferase</keyword>
<dbReference type="Gene3D" id="3.30.1490.20">
    <property type="entry name" value="ATP-grasp fold, A domain"/>
    <property type="match status" value="1"/>
</dbReference>
<protein>
    <submittedName>
        <fullName evidence="3">Pyruvate, phosphate dikinase</fullName>
    </submittedName>
</protein>
<dbReference type="Gene3D" id="1.20.80.30">
    <property type="match status" value="1"/>
</dbReference>
<feature type="domain" description="Pyruvate phosphate dikinase AMP/ATP-binding" evidence="2">
    <location>
        <begin position="60"/>
        <end position="287"/>
    </location>
</feature>
<dbReference type="Gene3D" id="1.10.189.10">
    <property type="entry name" value="Pyruvate Phosphate Dikinase, domain 2"/>
    <property type="match status" value="1"/>
</dbReference>
<evidence type="ECO:0000259" key="1">
    <source>
        <dbReference type="Pfam" id="PF00391"/>
    </source>
</evidence>
<dbReference type="Gene3D" id="3.30.470.20">
    <property type="entry name" value="ATP-grasp fold, B domain"/>
    <property type="match status" value="1"/>
</dbReference>
<dbReference type="EMBL" id="LCDO01000004">
    <property type="protein sequence ID" value="KKS56984.1"/>
    <property type="molecule type" value="Genomic_DNA"/>
</dbReference>
<reference evidence="3 4" key="1">
    <citation type="journal article" date="2015" name="Nature">
        <title>rRNA introns, odd ribosomes, and small enigmatic genomes across a large radiation of phyla.</title>
        <authorList>
            <person name="Brown C.T."/>
            <person name="Hug L.A."/>
            <person name="Thomas B.C."/>
            <person name="Sharon I."/>
            <person name="Castelle C.J."/>
            <person name="Singh A."/>
            <person name="Wilkins M.J."/>
            <person name="Williams K.H."/>
            <person name="Banfield J.F."/>
        </authorList>
    </citation>
    <scope>NUCLEOTIDE SEQUENCE [LARGE SCALE GENOMIC DNA]</scope>
</reference>
<proteinExistence type="predicted"/>
<name>A0A0G1A7R4_9BACT</name>
<dbReference type="Pfam" id="PF01326">
    <property type="entry name" value="PPDK_N"/>
    <property type="match status" value="3"/>
</dbReference>
<dbReference type="GO" id="GO:0016301">
    <property type="term" value="F:kinase activity"/>
    <property type="evidence" value="ECO:0007669"/>
    <property type="project" value="UniProtKB-KW"/>
</dbReference>
<dbReference type="SUPFAM" id="SSF56059">
    <property type="entry name" value="Glutathione synthetase ATP-binding domain-like"/>
    <property type="match status" value="1"/>
</dbReference>
<dbReference type="Pfam" id="PF00391">
    <property type="entry name" value="PEP-utilizers"/>
    <property type="match status" value="1"/>
</dbReference>
<dbReference type="PANTHER" id="PTHR22931">
    <property type="entry name" value="PHOSPHOENOLPYRUVATE DIKINASE-RELATED"/>
    <property type="match status" value="1"/>
</dbReference>
<sequence>MRNGQVVYLFGEVARTAQVLGGKGAGLAEMVRLGVPVPPGFTVTTTVARAFGEHGGFPARFAGQLQRGVKALEARTGKRFGGNSSPLLVSVRSGAAKSMPGMMDTVLNLGLNPKTVKGLAKDTGSKRFALDTYRRFLSLFGDVVLGIDRQRFEKILTKAKRKQGITEDSKLTIKSLEELCENYRELISSATKRSVPDDVWQQLQMAITAVFLSWDSERAKAYRQAHEIPEWWGTAVNVQAMVFGNRGNDSGTGVVFSRDVSTGNPELYGEFLVNAQGEDVVAGIRTPLPIAKMKEWNSHLFIELQQIVRKLEAHLKDAVDVEFTVENGRLYILQYRAAKRTPEAAVIIATHMVWERLLTKDEALRRVTAEQIEAVSRQVFKPEALARAAQAKLLAKGLPASPGAVVGTVALSSAEAIELANNGVKVILVRDETSPADLPGLLISAAVVTKVGGATSHAAVVARSFGKPAVVGVQDLLVKQGQIISVDGATGMVMNGVVEMANPVPKKETNIFLRWMEKSNLYWPKPRLDPAYIESRVSVNTTLNDFYLVDAMTQASKGTALESAVASLRRRIHIETAERFVAYLAMAVGAESRHYSPQKKDDEFADESKVTAASPAYFILRAKYHLPNDYWGTSPSNRENTQKILKEALKKMDLAEAIEFFRLNAEAFEKGKWRGYSFGGPKWAVIATAGLLFLSGKLNHSAFADHVFDLQHNTGNVFDKHEMLSGDRYEVQEQLEIKKNATSIASLYEGLARWEFSKEVQELFERGKNLGLWKTKILQKAA</sequence>
<dbReference type="InterPro" id="IPR008279">
    <property type="entry name" value="PEP-util_enz_mobile_dom"/>
</dbReference>
<comment type="caution">
    <text evidence="3">The sequence shown here is derived from an EMBL/GenBank/DDBJ whole genome shotgun (WGS) entry which is preliminary data.</text>
</comment>
<dbReference type="InterPro" id="IPR010121">
    <property type="entry name" value="Pyruvate_phosphate_dikinase"/>
</dbReference>
<feature type="domain" description="PEP-utilising enzyme mobile" evidence="1">
    <location>
        <begin position="425"/>
        <end position="491"/>
    </location>
</feature>
<evidence type="ECO:0000259" key="2">
    <source>
        <dbReference type="Pfam" id="PF01326"/>
    </source>
</evidence>
<evidence type="ECO:0000313" key="4">
    <source>
        <dbReference type="Proteomes" id="UP000034837"/>
    </source>
</evidence>
<organism evidence="3 4">
    <name type="scientific">Candidatus Magasanikbacteria bacterium GW2011_GWA2_42_32</name>
    <dbReference type="NCBI Taxonomy" id="1619039"/>
    <lineage>
        <taxon>Bacteria</taxon>
        <taxon>Candidatus Magasanikiibacteriota</taxon>
    </lineage>
</organism>
<accession>A0A0G1A7R4</accession>
<dbReference type="InterPro" id="IPR013815">
    <property type="entry name" value="ATP_grasp_subdomain_1"/>
</dbReference>
<dbReference type="InterPro" id="IPR036637">
    <property type="entry name" value="Phosphohistidine_dom_sf"/>
</dbReference>
<dbReference type="Gene3D" id="3.50.30.10">
    <property type="entry name" value="Phosphohistidine domain"/>
    <property type="match status" value="1"/>
</dbReference>
<dbReference type="PATRIC" id="fig|1619039.3.peg.635"/>
<dbReference type="InterPro" id="IPR002192">
    <property type="entry name" value="PPDK_AMP/ATP-bd"/>
</dbReference>
<dbReference type="SUPFAM" id="SSF52009">
    <property type="entry name" value="Phosphohistidine domain"/>
    <property type="match status" value="1"/>
</dbReference>
<feature type="domain" description="Pyruvate phosphate dikinase AMP/ATP-binding" evidence="2">
    <location>
        <begin position="302"/>
        <end position="346"/>
    </location>
</feature>
<evidence type="ECO:0000313" key="3">
    <source>
        <dbReference type="EMBL" id="KKS56984.1"/>
    </source>
</evidence>
<dbReference type="PROSITE" id="PS00370">
    <property type="entry name" value="PEP_ENZYMES_PHOS_SITE"/>
    <property type="match status" value="1"/>
</dbReference>
<dbReference type="Proteomes" id="UP000034837">
    <property type="component" value="Unassembled WGS sequence"/>
</dbReference>
<dbReference type="NCBIfam" id="NF004531">
    <property type="entry name" value="PRK05878.1"/>
    <property type="match status" value="1"/>
</dbReference>
<keyword evidence="3" id="KW-0670">Pyruvate</keyword>
<dbReference type="InterPro" id="IPR018274">
    <property type="entry name" value="PEP_util_AS"/>
</dbReference>